<dbReference type="Proteomes" id="UP001417504">
    <property type="component" value="Unassembled WGS sequence"/>
</dbReference>
<proteinExistence type="predicted"/>
<evidence type="ECO:0000256" key="1">
    <source>
        <dbReference type="SAM" id="MobiDB-lite"/>
    </source>
</evidence>
<reference evidence="2 3" key="1">
    <citation type="submission" date="2024-01" db="EMBL/GenBank/DDBJ databases">
        <title>Genome assemblies of Stephania.</title>
        <authorList>
            <person name="Yang L."/>
        </authorList>
    </citation>
    <scope>NUCLEOTIDE SEQUENCE [LARGE SCALE GENOMIC DNA]</scope>
    <source>
        <strain evidence="2">QJT</strain>
        <tissue evidence="2">Leaf</tissue>
    </source>
</reference>
<organism evidence="2 3">
    <name type="scientific">Stephania japonica</name>
    <dbReference type="NCBI Taxonomy" id="461633"/>
    <lineage>
        <taxon>Eukaryota</taxon>
        <taxon>Viridiplantae</taxon>
        <taxon>Streptophyta</taxon>
        <taxon>Embryophyta</taxon>
        <taxon>Tracheophyta</taxon>
        <taxon>Spermatophyta</taxon>
        <taxon>Magnoliopsida</taxon>
        <taxon>Ranunculales</taxon>
        <taxon>Menispermaceae</taxon>
        <taxon>Menispermoideae</taxon>
        <taxon>Cissampelideae</taxon>
        <taxon>Stephania</taxon>
    </lineage>
</organism>
<evidence type="ECO:0000313" key="2">
    <source>
        <dbReference type="EMBL" id="KAK9138473.1"/>
    </source>
</evidence>
<keyword evidence="3" id="KW-1185">Reference proteome</keyword>
<dbReference type="EMBL" id="JBBNAE010000003">
    <property type="protein sequence ID" value="KAK9138473.1"/>
    <property type="molecule type" value="Genomic_DNA"/>
</dbReference>
<gene>
    <name evidence="2" type="ORF">Sjap_009067</name>
</gene>
<evidence type="ECO:0000313" key="3">
    <source>
        <dbReference type="Proteomes" id="UP001417504"/>
    </source>
</evidence>
<accession>A0AAP0PBF4</accession>
<comment type="caution">
    <text evidence="2">The sequence shown here is derived from an EMBL/GenBank/DDBJ whole genome shotgun (WGS) entry which is preliminary data.</text>
</comment>
<dbReference type="PANTHER" id="PTHR47286">
    <property type="entry name" value="F3I6.9 PROTEIN"/>
    <property type="match status" value="1"/>
</dbReference>
<feature type="region of interest" description="Disordered" evidence="1">
    <location>
        <begin position="1"/>
        <end position="21"/>
    </location>
</feature>
<feature type="compositionally biased region" description="Acidic residues" evidence="1">
    <location>
        <begin position="1"/>
        <end position="13"/>
    </location>
</feature>
<dbReference type="AlphaFoldDB" id="A0AAP0PBF4"/>
<protein>
    <submittedName>
        <fullName evidence="2">Uncharacterized protein</fullName>
    </submittedName>
</protein>
<dbReference type="PANTHER" id="PTHR47286:SF2">
    <property type="entry name" value="F3I6.9 PROTEIN"/>
    <property type="match status" value="1"/>
</dbReference>
<name>A0AAP0PBF4_9MAGN</name>
<sequence>MGEEMADTLEDEVEVKGSTAGAETPMNASISFGRFENDLLCWDRWSSFSQNKSGAKSLCRSMPLNKFLNWPSPIGTSSRIIEAVS</sequence>